<keyword evidence="1" id="KW-0732">Signal</keyword>
<protein>
    <recommendedName>
        <fullName evidence="2">DUF4426 domain-containing protein</fullName>
    </recommendedName>
</protein>
<organism evidence="3">
    <name type="scientific">Pseudomonas saudimassiliensis</name>
    <dbReference type="NCBI Taxonomy" id="1461581"/>
    <lineage>
        <taxon>Bacteria</taxon>
        <taxon>Pseudomonadati</taxon>
        <taxon>Pseudomonadota</taxon>
        <taxon>Gammaproteobacteria</taxon>
        <taxon>Pseudomonadales</taxon>
        <taxon>Pseudomonadaceae</taxon>
        <taxon>Pseudomonas</taxon>
    </lineage>
</organism>
<reference evidence="3" key="1">
    <citation type="submission" date="2014-07" db="EMBL/GenBank/DDBJ databases">
        <authorList>
            <person name="Urmite Genomes Urmite Genomes"/>
        </authorList>
    </citation>
    <scope>NUCLEOTIDE SEQUENCE</scope>
    <source>
        <strain evidence="3">12M76_air</strain>
    </source>
</reference>
<feature type="domain" description="DUF4426" evidence="2">
    <location>
        <begin position="28"/>
        <end position="148"/>
    </location>
</feature>
<dbReference type="RefSeq" id="WP_239419862.1">
    <property type="nucleotide sequence ID" value="NZ_LK391969.1"/>
</dbReference>
<name>A0A078MF55_9PSED</name>
<sequence>MKSILLAGLLMLASATAFAQSGPAQSPQRFGDLLVYHNTFNSSYLQPEIAAAAGLQRGPRQGVVNIAVQRNSAEGAQAVDARVEGTVKNLLQQTTPLKFIRIQEQDAIYFVANYSAGQRGLLQFEVRVQADEGAPVHTLRFQQEFHPDE</sequence>
<dbReference type="Gene3D" id="2.60.40.3340">
    <property type="entry name" value="Domain of unknown function DUF4426"/>
    <property type="match status" value="1"/>
</dbReference>
<accession>A0A078MF55</accession>
<proteinExistence type="predicted"/>
<evidence type="ECO:0000256" key="1">
    <source>
        <dbReference type="SAM" id="SignalP"/>
    </source>
</evidence>
<dbReference type="EMBL" id="LK391969">
    <property type="protein sequence ID" value="CEF26863.1"/>
    <property type="molecule type" value="Genomic_DNA"/>
</dbReference>
<evidence type="ECO:0000313" key="3">
    <source>
        <dbReference type="EMBL" id="CEA04919.1"/>
    </source>
</evidence>
<dbReference type="AlphaFoldDB" id="A0A078MF55"/>
<evidence type="ECO:0000259" key="2">
    <source>
        <dbReference type="Pfam" id="PF14467"/>
    </source>
</evidence>
<dbReference type="InterPro" id="IPR025218">
    <property type="entry name" value="DUF4426"/>
</dbReference>
<dbReference type="Pfam" id="PF14467">
    <property type="entry name" value="DUF4426"/>
    <property type="match status" value="1"/>
</dbReference>
<gene>
    <name evidence="3" type="ORF">BN1049_01797</name>
</gene>
<dbReference type="PATRIC" id="fig|1461581.3.peg.1775"/>
<feature type="signal peptide" evidence="1">
    <location>
        <begin position="1"/>
        <end position="19"/>
    </location>
</feature>
<dbReference type="EMBL" id="LM997413">
    <property type="protein sequence ID" value="CEA04919.1"/>
    <property type="molecule type" value="Genomic_DNA"/>
</dbReference>
<feature type="chain" id="PRO_5007377921" description="DUF4426 domain-containing protein" evidence="1">
    <location>
        <begin position="20"/>
        <end position="149"/>
    </location>
</feature>